<reference evidence="1 2" key="1">
    <citation type="submission" date="2021-02" db="EMBL/GenBank/DDBJ databases">
        <authorList>
            <person name="Han P."/>
        </authorList>
    </citation>
    <scope>NUCLEOTIDE SEQUENCE [LARGE SCALE GENOMIC DNA]</scope>
    <source>
        <strain evidence="1">Candidatus Nitrospira sp. ZN2</strain>
    </source>
</reference>
<keyword evidence="2" id="KW-1185">Reference proteome</keyword>
<sequence length="136" mass="15446">MYPAQSIKRFDLGRSWWSNRSPCTWLASTKQCTTAPMSQQQGCDGNVSLEEDTSGLCETREVRTQCQLTMYCRNTHQREPAHVLLNLRVFRGTTAYGEEQLGIIHLEGTDSEALAFSQTIESICKPLFVYNYNVLS</sequence>
<accession>A0ABN7MG07</accession>
<dbReference type="Proteomes" id="UP000675880">
    <property type="component" value="Unassembled WGS sequence"/>
</dbReference>
<name>A0ABN7MG07_9BACT</name>
<comment type="caution">
    <text evidence="1">The sequence shown here is derived from an EMBL/GenBank/DDBJ whole genome shotgun (WGS) entry which is preliminary data.</text>
</comment>
<evidence type="ECO:0000313" key="2">
    <source>
        <dbReference type="Proteomes" id="UP000675880"/>
    </source>
</evidence>
<evidence type="ECO:0000313" key="1">
    <source>
        <dbReference type="EMBL" id="CAE6794501.1"/>
    </source>
</evidence>
<protein>
    <submittedName>
        <fullName evidence="1">Uncharacterized protein</fullName>
    </submittedName>
</protein>
<organism evidence="1 2">
    <name type="scientific">Nitrospira defluvii</name>
    <dbReference type="NCBI Taxonomy" id="330214"/>
    <lineage>
        <taxon>Bacteria</taxon>
        <taxon>Pseudomonadati</taxon>
        <taxon>Nitrospirota</taxon>
        <taxon>Nitrospiria</taxon>
        <taxon>Nitrospirales</taxon>
        <taxon>Nitrospiraceae</taxon>
        <taxon>Nitrospira</taxon>
    </lineage>
</organism>
<gene>
    <name evidence="1" type="ORF">NSPZN2_70024</name>
</gene>
<dbReference type="EMBL" id="CAJNBJ010000020">
    <property type="protein sequence ID" value="CAE6794501.1"/>
    <property type="molecule type" value="Genomic_DNA"/>
</dbReference>
<proteinExistence type="predicted"/>